<feature type="binding site" evidence="8">
    <location>
        <position position="427"/>
    </location>
    <ligand>
        <name>Zn(2+)</name>
        <dbReference type="ChEBI" id="CHEBI:29105"/>
        <label>1</label>
    </ligand>
</feature>
<dbReference type="InterPro" id="IPR005259">
    <property type="entry name" value="PriA"/>
</dbReference>
<dbReference type="InterPro" id="IPR027417">
    <property type="entry name" value="P-loop_NTPase"/>
</dbReference>
<comment type="cofactor">
    <cofactor evidence="8">
        <name>Zn(2+)</name>
        <dbReference type="ChEBI" id="CHEBI:29105"/>
    </cofactor>
    <text evidence="8">Binds 2 zinc ions per subunit.</text>
</comment>
<keyword evidence="4 8" id="KW-0547">Nucleotide-binding</keyword>
<keyword evidence="2 8" id="KW-0235">DNA replication</keyword>
<accession>A0ABY4YNM4</accession>
<dbReference type="SUPFAM" id="SSF52540">
    <property type="entry name" value="P-loop containing nucleoside triphosphate hydrolases"/>
    <property type="match status" value="1"/>
</dbReference>
<evidence type="ECO:0000259" key="9">
    <source>
        <dbReference type="Pfam" id="PF17764"/>
    </source>
</evidence>
<comment type="function">
    <text evidence="8">Initiates the restart of stalled replication forks, which reloads the replicative helicase on sites other than the origin of replication. Recognizes and binds to abandoned replication forks and remodels them to uncover a helicase loading site. Promotes assembly of the primosome at these replication forks.</text>
</comment>
<evidence type="ECO:0000256" key="3">
    <source>
        <dbReference type="ARBA" id="ARBA00022723"/>
    </source>
</evidence>
<evidence type="ECO:0000256" key="4">
    <source>
        <dbReference type="ARBA" id="ARBA00022741"/>
    </source>
</evidence>
<gene>
    <name evidence="8" type="primary">priA</name>
    <name evidence="10" type="ORF">NF556_11800</name>
</gene>
<feature type="binding site" evidence="8">
    <location>
        <position position="457"/>
    </location>
    <ligand>
        <name>Zn(2+)</name>
        <dbReference type="ChEBI" id="CHEBI:29105"/>
        <label>2</label>
    </ligand>
</feature>
<evidence type="ECO:0000313" key="11">
    <source>
        <dbReference type="Proteomes" id="UP001056455"/>
    </source>
</evidence>
<dbReference type="PANTHER" id="PTHR30580">
    <property type="entry name" value="PRIMOSOMAL PROTEIN N"/>
    <property type="match status" value="1"/>
</dbReference>
<evidence type="ECO:0000313" key="10">
    <source>
        <dbReference type="EMBL" id="USQ78331.1"/>
    </source>
</evidence>
<proteinExistence type="inferred from homology"/>
<dbReference type="Proteomes" id="UP001056455">
    <property type="component" value="Chromosome"/>
</dbReference>
<sequence>MADDSTDQPTLAGLSVPTAAVPTTDTSGAAVAGEDAVALVAVDSHLAHLDRPFEYAVPAGLDRVARAGVRVRVRFAGRVVDGYLLARRAEAEHTGRLAPLLKVVSDEVVLTPSIARLCRELADHYAGSMADVLRLAIPPRHARAEKSLPLRPEAESESEQPAPHLARDVDDTVAEETSGWEAYPAGPALLRRLAAGESPRAAWLAVPDAGALQGWPRALATAVAAVHASGRSSVVVLPDHRDLDRLAAALDAVLGPDSYVRLTADLGPEQRYAAWLRSLRGHVKVVIGSRSAAFAPVPDLGLVAWWDDGDDNLQEPRAPYPHVREVLRRRAALAGAGLLVGGHSRTSQIQHWIQRGDLPEVRPAPPALAARVPRITVAGEGHQGERDAAAASARLPSVAWRAVKDGLVNGPVLIQVPRRGYLVSLSCEHCRTPLRCATCSGPLRMVAPGADPTCGWCGRGDDGHPCRECGGTRRRSGVVGEERTAEEVGRAFPGARVLVSRAAQVLATVPDEPAVVIATPGAEPVAERGYTAALLLDGWAVLDRGGLEAGVEALRRWLSAAALTRPAARVVLSGVPPHAGQRPVEALVRWDPAWLARRELEDRVELGLPPVRRTATLTGDSAAVTRAAEILRADTSHGDIEVLGPLVTEAGRSAKEIARLVVRGDVGGPVDDPGLPRVLRDLRAARSLRKAAGDLEVRLDAQDLDL</sequence>
<evidence type="ECO:0000256" key="6">
    <source>
        <dbReference type="ARBA" id="ARBA00022840"/>
    </source>
</evidence>
<dbReference type="EMBL" id="CP099489">
    <property type="protein sequence ID" value="USQ78331.1"/>
    <property type="molecule type" value="Genomic_DNA"/>
</dbReference>
<dbReference type="RefSeq" id="WP_252591129.1">
    <property type="nucleotide sequence ID" value="NZ_CP099489.1"/>
</dbReference>
<protein>
    <recommendedName>
        <fullName evidence="8">Probable replication restart protein PriA</fullName>
    </recommendedName>
    <alternativeName>
        <fullName evidence="8">Putative ATP-dependent DNA helicase PriA</fullName>
    </alternativeName>
</protein>
<keyword evidence="5 8" id="KW-0862">Zinc</keyword>
<dbReference type="Pfam" id="PF17764">
    <property type="entry name" value="PriA_3primeBD"/>
    <property type="match status" value="1"/>
</dbReference>
<dbReference type="Gene3D" id="3.40.50.300">
    <property type="entry name" value="P-loop containing nucleotide triphosphate hydrolases"/>
    <property type="match status" value="1"/>
</dbReference>
<feature type="binding site" evidence="8">
    <location>
        <position position="469"/>
    </location>
    <ligand>
        <name>Zn(2+)</name>
        <dbReference type="ChEBI" id="CHEBI:29105"/>
        <label>1</label>
    </ligand>
</feature>
<dbReference type="HAMAP" id="MF_00983">
    <property type="entry name" value="PriA"/>
    <property type="match status" value="1"/>
</dbReference>
<dbReference type="InterPro" id="IPR041222">
    <property type="entry name" value="PriA_3primeBD"/>
</dbReference>
<keyword evidence="11" id="KW-1185">Reference proteome</keyword>
<comment type="subunit">
    <text evidence="8">Component of the replication restart primosome.</text>
</comment>
<feature type="binding site" evidence="8">
    <location>
        <position position="436"/>
    </location>
    <ligand>
        <name>Zn(2+)</name>
        <dbReference type="ChEBI" id="CHEBI:29105"/>
        <label>2</label>
    </ligand>
</feature>
<dbReference type="PANTHER" id="PTHR30580:SF0">
    <property type="entry name" value="PRIMOSOMAL PROTEIN N"/>
    <property type="match status" value="1"/>
</dbReference>
<evidence type="ECO:0000256" key="1">
    <source>
        <dbReference type="ARBA" id="ARBA00022515"/>
    </source>
</evidence>
<keyword evidence="1 8" id="KW-0639">Primosome</keyword>
<comment type="caution">
    <text evidence="8">As this protein does not have any detectable helicase domains, it probably does not have helicase activity.</text>
</comment>
<organism evidence="10 11">
    <name type="scientific">Ornithinimicrobium faecis</name>
    <dbReference type="NCBI Taxonomy" id="2934158"/>
    <lineage>
        <taxon>Bacteria</taxon>
        <taxon>Bacillati</taxon>
        <taxon>Actinomycetota</taxon>
        <taxon>Actinomycetes</taxon>
        <taxon>Micrococcales</taxon>
        <taxon>Ornithinimicrobiaceae</taxon>
        <taxon>Ornithinimicrobium</taxon>
    </lineage>
</organism>
<reference evidence="10" key="1">
    <citation type="submission" date="2022-06" db="EMBL/GenBank/DDBJ databases">
        <title>Ornithinimicrobium HY1793.</title>
        <authorList>
            <person name="Huang Y."/>
        </authorList>
    </citation>
    <scope>NUCLEOTIDE SEQUENCE</scope>
    <source>
        <strain evidence="10">HY1793</strain>
    </source>
</reference>
<evidence type="ECO:0000256" key="7">
    <source>
        <dbReference type="ARBA" id="ARBA00023125"/>
    </source>
</evidence>
<dbReference type="InterPro" id="IPR042115">
    <property type="entry name" value="PriA_3primeBD_sf"/>
</dbReference>
<feature type="binding site" evidence="8">
    <location>
        <position position="454"/>
    </location>
    <ligand>
        <name>Zn(2+)</name>
        <dbReference type="ChEBI" id="CHEBI:29105"/>
        <label>2</label>
    </ligand>
</feature>
<keyword evidence="3 8" id="KW-0479">Metal-binding</keyword>
<keyword evidence="6 8" id="KW-0067">ATP-binding</keyword>
<feature type="binding site" evidence="8">
    <location>
        <position position="430"/>
    </location>
    <ligand>
        <name>Zn(2+)</name>
        <dbReference type="ChEBI" id="CHEBI:29105"/>
        <label>1</label>
    </ligand>
</feature>
<evidence type="ECO:0000256" key="5">
    <source>
        <dbReference type="ARBA" id="ARBA00022833"/>
    </source>
</evidence>
<feature type="binding site" evidence="8">
    <location>
        <position position="466"/>
    </location>
    <ligand>
        <name>Zn(2+)</name>
        <dbReference type="ChEBI" id="CHEBI:29105"/>
        <label>1</label>
    </ligand>
</feature>
<keyword evidence="7 8" id="KW-0238">DNA-binding</keyword>
<feature type="binding site" evidence="8">
    <location>
        <position position="439"/>
    </location>
    <ligand>
        <name>Zn(2+)</name>
        <dbReference type="ChEBI" id="CHEBI:29105"/>
        <label>2</label>
    </ligand>
</feature>
<feature type="domain" description="Primosomal protein N' 3' DNA-binding" evidence="9">
    <location>
        <begin position="40"/>
        <end position="138"/>
    </location>
</feature>
<name>A0ABY4YNM4_9MICO</name>
<dbReference type="Gene3D" id="3.40.1440.60">
    <property type="entry name" value="PriA, 3(prime) DNA-binding domain"/>
    <property type="match status" value="1"/>
</dbReference>
<evidence type="ECO:0000256" key="8">
    <source>
        <dbReference type="HAMAP-Rule" id="MF_00983"/>
    </source>
</evidence>
<evidence type="ECO:0000256" key="2">
    <source>
        <dbReference type="ARBA" id="ARBA00022705"/>
    </source>
</evidence>
<comment type="similarity">
    <text evidence="8">Belongs to the helicase family. PriA subfamily.</text>
</comment>